<dbReference type="GO" id="GO:0005524">
    <property type="term" value="F:ATP binding"/>
    <property type="evidence" value="ECO:0007669"/>
    <property type="project" value="InterPro"/>
</dbReference>
<evidence type="ECO:0000313" key="2">
    <source>
        <dbReference type="EMBL" id="VUW97951.1"/>
    </source>
</evidence>
<dbReference type="InterPro" id="IPR027417">
    <property type="entry name" value="P-loop_NTPase"/>
</dbReference>
<proteinExistence type="predicted"/>
<evidence type="ECO:0000313" key="3">
    <source>
        <dbReference type="Proteomes" id="UP000398619"/>
    </source>
</evidence>
<dbReference type="SUPFAM" id="SSF52540">
    <property type="entry name" value="P-loop containing nucleoside triphosphate hydrolases"/>
    <property type="match status" value="1"/>
</dbReference>
<protein>
    <recommendedName>
        <fullName evidence="1">ATPase AAA-type core domain-containing protein</fullName>
    </recommendedName>
</protein>
<dbReference type="Pfam" id="PF13304">
    <property type="entry name" value="AAA_21"/>
    <property type="match status" value="1"/>
</dbReference>
<reference evidence="2 3" key="1">
    <citation type="submission" date="2019-07" db="EMBL/GenBank/DDBJ databases">
        <authorList>
            <person name="Hibberd C M."/>
            <person name="Gehrig L. J."/>
            <person name="Chang H.-W."/>
            <person name="Venkatesh S."/>
        </authorList>
    </citation>
    <scope>NUCLEOTIDE SEQUENCE [LARGE SCALE GENOMIC DNA]</scope>
    <source>
        <strain evidence="2">Dorea_longicatena_SSTS_Bg7063</strain>
    </source>
</reference>
<name>A0A564SSD2_9FIRM</name>
<dbReference type="Gene3D" id="3.40.50.300">
    <property type="entry name" value="P-loop containing nucleotide triphosphate hydrolases"/>
    <property type="match status" value="1"/>
</dbReference>
<accession>A0A564SSD2</accession>
<dbReference type="GO" id="GO:0016887">
    <property type="term" value="F:ATP hydrolysis activity"/>
    <property type="evidence" value="ECO:0007669"/>
    <property type="project" value="InterPro"/>
</dbReference>
<dbReference type="InterPro" id="IPR051396">
    <property type="entry name" value="Bact_Antivir_Def_Nuclease"/>
</dbReference>
<organism evidence="2 3">
    <name type="scientific">Dorea longicatena</name>
    <dbReference type="NCBI Taxonomy" id="88431"/>
    <lineage>
        <taxon>Bacteria</taxon>
        <taxon>Bacillati</taxon>
        <taxon>Bacillota</taxon>
        <taxon>Clostridia</taxon>
        <taxon>Lachnospirales</taxon>
        <taxon>Lachnospiraceae</taxon>
        <taxon>Dorea</taxon>
    </lineage>
</organism>
<dbReference type="EMBL" id="CABHNM010000024">
    <property type="protein sequence ID" value="VUW97951.1"/>
    <property type="molecule type" value="Genomic_DNA"/>
</dbReference>
<evidence type="ECO:0000259" key="1">
    <source>
        <dbReference type="Pfam" id="PF13304"/>
    </source>
</evidence>
<dbReference type="CDD" id="cd00267">
    <property type="entry name" value="ABC_ATPase"/>
    <property type="match status" value="1"/>
</dbReference>
<sequence length="570" mass="66428">MYKFKIDKILANKSNGTEEIIPKKINVLVGPNNSGKSRFLKEIRDYLSGDNRDIKIINNIEFSYPKDFSELDKAYNVTSKMIKDQYGNWMLKSYSNKPTQILDMTASLESYFTRNMNTIGGNWVEHFEGIVERKDKNEFFNWCGSLFYQYMGTEERLTICKTQKNYGLDSNNTNYLSSFKYQDELLNELAIKVKQFFRKDICLDGQTLGDRLVFRVGENFDYIRSAANYSEDVALKLFSESMLDDQGDGLKSFVSTFLSLNHKEQDILLLDEPEAFLHPPLARRLGEMIGDFQNEDRIIFVATHSVEVLKGILTKNQDVNVIRINRSENGKNEIMQLDREILNSILQNPLLRVSRVLEGIFCEKVIITEAEADELVYQELSEKIIPESGVFFAHGQNKQTLVVIAELYQKIGVAYEMITDFDVLRVSSEFYKFLALMPMEEKERQKIKHYAEVIRKNVDDSVDVNGMEEKRAEEVKKEKRNEVYHKQGVRFFEEGLKTKIRETFDYLSGFHLHILETGELETLLEEYGVEYKEKKIWVVDAINKIAELTDEDIKPESKVYQFIYKVIQNE</sequence>
<dbReference type="PANTHER" id="PTHR43581">
    <property type="entry name" value="ATP/GTP PHOSPHATASE"/>
    <property type="match status" value="1"/>
</dbReference>
<gene>
    <name evidence="2" type="ORF">DLSSTS7063_00890</name>
</gene>
<dbReference type="AlphaFoldDB" id="A0A564SSD2"/>
<dbReference type="RefSeq" id="WP_144100042.1">
    <property type="nucleotide sequence ID" value="NZ_CABHNM010000024.1"/>
</dbReference>
<dbReference type="Proteomes" id="UP000398619">
    <property type="component" value="Unassembled WGS sequence"/>
</dbReference>
<dbReference type="InterPro" id="IPR003959">
    <property type="entry name" value="ATPase_AAA_core"/>
</dbReference>
<dbReference type="PANTHER" id="PTHR43581:SF2">
    <property type="entry name" value="EXCINUCLEASE ATPASE SUBUNIT"/>
    <property type="match status" value="1"/>
</dbReference>
<feature type="domain" description="ATPase AAA-type core" evidence="1">
    <location>
        <begin position="245"/>
        <end position="309"/>
    </location>
</feature>